<feature type="transmembrane region" description="Helical" evidence="1">
    <location>
        <begin position="59"/>
        <end position="80"/>
    </location>
</feature>
<dbReference type="KEGG" id="rul:UC8_41360"/>
<sequence length="86" mass="9636">MDEELPQATGTASGCLYLLGLALVACTLLFINGGMVLAVFRGLSDSLPDQFSNQRMVQFVLFVAPVVLLVLQWMAWDFLVRVFRRR</sequence>
<feature type="transmembrane region" description="Helical" evidence="1">
    <location>
        <begin position="16"/>
        <end position="39"/>
    </location>
</feature>
<keyword evidence="1" id="KW-0472">Membrane</keyword>
<protein>
    <submittedName>
        <fullName evidence="2">Uncharacterized protein</fullName>
    </submittedName>
</protein>
<evidence type="ECO:0000256" key="1">
    <source>
        <dbReference type="SAM" id="Phobius"/>
    </source>
</evidence>
<organism evidence="2 3">
    <name type="scientific">Roseimaritima ulvae</name>
    <dbReference type="NCBI Taxonomy" id="980254"/>
    <lineage>
        <taxon>Bacteria</taxon>
        <taxon>Pseudomonadati</taxon>
        <taxon>Planctomycetota</taxon>
        <taxon>Planctomycetia</taxon>
        <taxon>Pirellulales</taxon>
        <taxon>Pirellulaceae</taxon>
        <taxon>Roseimaritima</taxon>
    </lineage>
</organism>
<reference evidence="2 3" key="1">
    <citation type="submission" date="2019-08" db="EMBL/GenBank/DDBJ databases">
        <title>Deep-cultivation of Planctomycetes and their phenomic and genomic characterization uncovers novel biology.</title>
        <authorList>
            <person name="Wiegand S."/>
            <person name="Jogler M."/>
            <person name="Boedeker C."/>
            <person name="Pinto D."/>
            <person name="Vollmers J."/>
            <person name="Rivas-Marin E."/>
            <person name="Kohn T."/>
            <person name="Peeters S.H."/>
            <person name="Heuer A."/>
            <person name="Rast P."/>
            <person name="Oberbeckmann S."/>
            <person name="Bunk B."/>
            <person name="Jeske O."/>
            <person name="Meyerdierks A."/>
            <person name="Storesund J.E."/>
            <person name="Kallscheuer N."/>
            <person name="Luecker S."/>
            <person name="Lage O.M."/>
            <person name="Pohl T."/>
            <person name="Merkel B.J."/>
            <person name="Hornburger P."/>
            <person name="Mueller R.-W."/>
            <person name="Bruemmer F."/>
            <person name="Labrenz M."/>
            <person name="Spormann A.M."/>
            <person name="Op den Camp H."/>
            <person name="Overmann J."/>
            <person name="Amann R."/>
            <person name="Jetten M.S.M."/>
            <person name="Mascher T."/>
            <person name="Medema M.H."/>
            <person name="Devos D.P."/>
            <person name="Kaster A.-K."/>
            <person name="Ovreas L."/>
            <person name="Rohde M."/>
            <person name="Galperin M.Y."/>
            <person name="Jogler C."/>
        </authorList>
    </citation>
    <scope>NUCLEOTIDE SEQUENCE [LARGE SCALE GENOMIC DNA]</scope>
    <source>
        <strain evidence="2 3">UC8</strain>
    </source>
</reference>
<keyword evidence="1" id="KW-0812">Transmembrane</keyword>
<keyword evidence="3" id="KW-1185">Reference proteome</keyword>
<accession>A0A5B9QSX4</accession>
<dbReference type="Proteomes" id="UP000325286">
    <property type="component" value="Chromosome"/>
</dbReference>
<name>A0A5B9QSX4_9BACT</name>
<keyword evidence="1" id="KW-1133">Transmembrane helix</keyword>
<evidence type="ECO:0000313" key="2">
    <source>
        <dbReference type="EMBL" id="QEG42104.1"/>
    </source>
</evidence>
<dbReference type="RefSeq" id="WP_068141612.1">
    <property type="nucleotide sequence ID" value="NZ_CP042914.1"/>
</dbReference>
<evidence type="ECO:0000313" key="3">
    <source>
        <dbReference type="Proteomes" id="UP000325286"/>
    </source>
</evidence>
<gene>
    <name evidence="2" type="ORF">UC8_41360</name>
</gene>
<dbReference type="AlphaFoldDB" id="A0A5B9QSX4"/>
<dbReference type="EMBL" id="CP042914">
    <property type="protein sequence ID" value="QEG42104.1"/>
    <property type="molecule type" value="Genomic_DNA"/>
</dbReference>
<proteinExistence type="predicted"/>